<protein>
    <recommendedName>
        <fullName evidence="2">N-acetylmuramoyl-L-alanine amidase</fullName>
        <ecNumber evidence="2">3.5.1.28</ecNumber>
    </recommendedName>
</protein>
<dbReference type="SMART" id="SM00646">
    <property type="entry name" value="Ami_3"/>
    <property type="match status" value="1"/>
</dbReference>
<dbReference type="CDD" id="cd00118">
    <property type="entry name" value="LysM"/>
    <property type="match status" value="1"/>
</dbReference>
<dbReference type="Gene3D" id="3.10.350.10">
    <property type="entry name" value="LysM domain"/>
    <property type="match status" value="1"/>
</dbReference>
<dbReference type="InterPro" id="IPR050695">
    <property type="entry name" value="N-acetylmuramoyl_amidase_3"/>
</dbReference>
<dbReference type="Proteomes" id="UP000619761">
    <property type="component" value="Unassembled WGS sequence"/>
</dbReference>
<dbReference type="CDD" id="cd02696">
    <property type="entry name" value="MurNAc-LAA"/>
    <property type="match status" value="1"/>
</dbReference>
<feature type="domain" description="LysM" evidence="4">
    <location>
        <begin position="411"/>
        <end position="454"/>
    </location>
</feature>
<dbReference type="InterPro" id="IPR036779">
    <property type="entry name" value="LysM_dom_sf"/>
</dbReference>
<comment type="caution">
    <text evidence="5">The sequence shown here is derived from an EMBL/GenBank/DDBJ whole genome shotgun (WGS) entry which is preliminary data.</text>
</comment>
<accession>A0ABQ3BA09</accession>
<organism evidence="5 6">
    <name type="scientific">Cellvibrio zantedeschiae</name>
    <dbReference type="NCBI Taxonomy" id="1237077"/>
    <lineage>
        <taxon>Bacteria</taxon>
        <taxon>Pseudomonadati</taxon>
        <taxon>Pseudomonadota</taxon>
        <taxon>Gammaproteobacteria</taxon>
        <taxon>Cellvibrionales</taxon>
        <taxon>Cellvibrionaceae</taxon>
        <taxon>Cellvibrio</taxon>
    </lineage>
</organism>
<comment type="catalytic activity">
    <reaction evidence="1">
        <text>Hydrolyzes the link between N-acetylmuramoyl residues and L-amino acid residues in certain cell-wall glycopeptides.</text>
        <dbReference type="EC" id="3.5.1.28"/>
    </reaction>
</comment>
<dbReference type="EMBL" id="BMYZ01000004">
    <property type="protein sequence ID" value="GGY86647.1"/>
    <property type="molecule type" value="Genomic_DNA"/>
</dbReference>
<dbReference type="PANTHER" id="PTHR30404">
    <property type="entry name" value="N-ACETYLMURAMOYL-L-ALANINE AMIDASE"/>
    <property type="match status" value="1"/>
</dbReference>
<dbReference type="EC" id="3.5.1.28" evidence="2"/>
<dbReference type="Gene3D" id="3.40.630.40">
    <property type="entry name" value="Zn-dependent exopeptidases"/>
    <property type="match status" value="1"/>
</dbReference>
<evidence type="ECO:0000313" key="5">
    <source>
        <dbReference type="EMBL" id="GGY86647.1"/>
    </source>
</evidence>
<dbReference type="InterPro" id="IPR018392">
    <property type="entry name" value="LysM"/>
</dbReference>
<dbReference type="InterPro" id="IPR002508">
    <property type="entry name" value="MurNAc-LAA_cat"/>
</dbReference>
<evidence type="ECO:0000256" key="2">
    <source>
        <dbReference type="ARBA" id="ARBA00011901"/>
    </source>
</evidence>
<dbReference type="SUPFAM" id="SSF53187">
    <property type="entry name" value="Zn-dependent exopeptidases"/>
    <property type="match status" value="1"/>
</dbReference>
<evidence type="ECO:0000256" key="3">
    <source>
        <dbReference type="ARBA" id="ARBA00022801"/>
    </source>
</evidence>
<gene>
    <name evidence="5" type="primary">amiB</name>
    <name evidence="5" type="ORF">GCM10011613_34760</name>
</gene>
<name>A0ABQ3BA09_9GAMM</name>
<dbReference type="Gene3D" id="2.60.40.3500">
    <property type="match status" value="1"/>
</dbReference>
<reference evidence="6" key="1">
    <citation type="journal article" date="2019" name="Int. J. Syst. Evol. Microbiol.">
        <title>The Global Catalogue of Microorganisms (GCM) 10K type strain sequencing project: providing services to taxonomists for standard genome sequencing and annotation.</title>
        <authorList>
            <consortium name="The Broad Institute Genomics Platform"/>
            <consortium name="The Broad Institute Genome Sequencing Center for Infectious Disease"/>
            <person name="Wu L."/>
            <person name="Ma J."/>
        </authorList>
    </citation>
    <scope>NUCLEOTIDE SEQUENCE [LARGE SCALE GENOMIC DNA]</scope>
    <source>
        <strain evidence="6">KCTC 32239</strain>
    </source>
</reference>
<dbReference type="SMART" id="SM00257">
    <property type="entry name" value="LysM"/>
    <property type="match status" value="1"/>
</dbReference>
<keyword evidence="6" id="KW-1185">Reference proteome</keyword>
<proteinExistence type="predicted"/>
<dbReference type="SUPFAM" id="SSF54106">
    <property type="entry name" value="LysM domain"/>
    <property type="match status" value="1"/>
</dbReference>
<dbReference type="Pfam" id="PF01520">
    <property type="entry name" value="Amidase_3"/>
    <property type="match status" value="1"/>
</dbReference>
<evidence type="ECO:0000256" key="1">
    <source>
        <dbReference type="ARBA" id="ARBA00001561"/>
    </source>
</evidence>
<keyword evidence="3" id="KW-0378">Hydrolase</keyword>
<dbReference type="PANTHER" id="PTHR30404:SF0">
    <property type="entry name" value="N-ACETYLMURAMOYL-L-ALANINE AMIDASE AMIC"/>
    <property type="match status" value="1"/>
</dbReference>
<dbReference type="Pfam" id="PF11741">
    <property type="entry name" value="AMIN"/>
    <property type="match status" value="1"/>
</dbReference>
<dbReference type="Pfam" id="PF01476">
    <property type="entry name" value="LysM"/>
    <property type="match status" value="1"/>
</dbReference>
<dbReference type="InterPro" id="IPR021731">
    <property type="entry name" value="AMIN_dom"/>
</dbReference>
<evidence type="ECO:0000259" key="4">
    <source>
        <dbReference type="PROSITE" id="PS51782"/>
    </source>
</evidence>
<dbReference type="PROSITE" id="PS51782">
    <property type="entry name" value="LYSM"/>
    <property type="match status" value="1"/>
</dbReference>
<evidence type="ECO:0000313" key="6">
    <source>
        <dbReference type="Proteomes" id="UP000619761"/>
    </source>
</evidence>
<sequence>MVLDLDAPVRYNLVLASNPTRIILDVTGSELKAPLTKLPLAGTPIEIVRSSVVNDADLRLVFDLKRKVSPKSFVLKKTEGNDDRLVLDLFDAAPASSTATVAPNSEPVNIESVMESDIPATQKSGDTSVATEAKSGRPILIAVDAGHGGADSGALGPKNMREKDVTLAIAKELVRVINAQPGYSARLTRNGDYFVELQKRRDLARDMKADLFISIHADSFTDSSAYGASVFALSRKGATSEMARFLAQRENDSDLIGRVGGVSLEDKDPQLAGVLVDLSMTSTVNSSLQVGSNVLNSISTIAPLHAKHVEQAGFVVLKSPDVPSILVETGFISNAAEAKKLASDDYREKMAQAVFKGVRQYFAQHPPASSSSSATVVAERAPVEKNSAAKNAVEKSSKKKIIVEPHPSLERKHVVISGDTLTDIAVQYKVSAAKIRKANNMKNDVVKLGQTLKIPAQ</sequence>